<feature type="compositionally biased region" description="Basic residues" evidence="2">
    <location>
        <begin position="82"/>
        <end position="96"/>
    </location>
</feature>
<feature type="region of interest" description="Disordered" evidence="2">
    <location>
        <begin position="547"/>
        <end position="603"/>
    </location>
</feature>
<accession>A0A7C8MI90</accession>
<feature type="compositionally biased region" description="Polar residues" evidence="2">
    <location>
        <begin position="592"/>
        <end position="603"/>
    </location>
</feature>
<name>A0A7C8MI90_9PEZI</name>
<keyword evidence="1" id="KW-0175">Coiled coil</keyword>
<evidence type="ECO:0000256" key="1">
    <source>
        <dbReference type="SAM" id="Coils"/>
    </source>
</evidence>
<keyword evidence="4" id="KW-1185">Reference proteome</keyword>
<feature type="compositionally biased region" description="Acidic residues" evidence="2">
    <location>
        <begin position="669"/>
        <end position="678"/>
    </location>
</feature>
<evidence type="ECO:0000256" key="2">
    <source>
        <dbReference type="SAM" id="MobiDB-lite"/>
    </source>
</evidence>
<evidence type="ECO:0000313" key="3">
    <source>
        <dbReference type="EMBL" id="KAF2965332.1"/>
    </source>
</evidence>
<feature type="compositionally biased region" description="Polar residues" evidence="2">
    <location>
        <begin position="1"/>
        <end position="11"/>
    </location>
</feature>
<sequence length="802" mass="91591">MSSSQSSQLPMNNNGDGNNQNENGNIDYTNNPDNDDRGDSDDGSEGNEDPEGYLDDDSGNVVPGILDESSDDDDHNEEHRSPRSRRRAFNSKSRSGRCRKCQQIKTKWNEEASELRAMLKEQRRDFKYQIKVLKEEIERLRLGNRIVYDPWDGQLSEFLGNFRQRDENSLDIDYITEHYHSIYKASCMQGNMSTKIKITHPDLDLEQEPYSRKQIQDYFNEQMLRDRYNEGPDDLNINFAFEDLPLNIQCRIWKMIIPNNELIHCLSRLDHLNPPLLGDADKVCFPNRFHIGNGPCCVAKADKPSRYLRYLLVSKRWYYVTAHLFYATNTFAFSSLGEFGRFCNGIGKPRVERLVHVELMWQGALTPRQPKGGSLRKQPLAWFLHTSRLRTLVIHIDETTKSYMRRPYEMMNLGDYYKDFGGGEYEGNEAEDLLDIFGMEVRRTDLQPNHRKYRSMRTVQGMDFLYQLRGMKWVRFYDTNEDHTRTWIHDWSFLRDLNSVATMKKTDSMALRTEIENLRPLPGLSEFRLSGEVRELVDSFYDDTPVDIVSEGGSETSSSSSSRDSGFSGLTTTASDSSSDSESDGGHGGSSRLPSDSRSDTYSSDMNIDVEEVDSCNEEGSTLQTLVVDMSETDSDSGRSSRSGFNKNNHNPDDSGLNTIITQPHVIVIEDDEDDYDNDKDRRTHYEEGYSTNSELFVRSHPRSSYGNGDKGGPIMRNSVPLIDLTVDSDYDNGTGNDGDEDQDIKSDDSFDDDNNDNKRKSITAEMLASQGPRDPLNPSNLSDERDSNMPPKRSRSEGDLG</sequence>
<feature type="region of interest" description="Disordered" evidence="2">
    <location>
        <begin position="1"/>
        <end position="96"/>
    </location>
</feature>
<feature type="region of interest" description="Disordered" evidence="2">
    <location>
        <begin position="631"/>
        <end position="802"/>
    </location>
</feature>
<proteinExistence type="predicted"/>
<organism evidence="3 4">
    <name type="scientific">Xylaria multiplex</name>
    <dbReference type="NCBI Taxonomy" id="323545"/>
    <lineage>
        <taxon>Eukaryota</taxon>
        <taxon>Fungi</taxon>
        <taxon>Dikarya</taxon>
        <taxon>Ascomycota</taxon>
        <taxon>Pezizomycotina</taxon>
        <taxon>Sordariomycetes</taxon>
        <taxon>Xylariomycetidae</taxon>
        <taxon>Xylariales</taxon>
        <taxon>Xylariaceae</taxon>
        <taxon>Xylaria</taxon>
    </lineage>
</organism>
<protein>
    <submittedName>
        <fullName evidence="3">Uncharacterized protein</fullName>
    </submittedName>
</protein>
<comment type="caution">
    <text evidence="3">The sequence shown here is derived from an EMBL/GenBank/DDBJ whole genome shotgun (WGS) entry which is preliminary data.</text>
</comment>
<dbReference type="OrthoDB" id="3439669at2759"/>
<feature type="compositionally biased region" description="Low complexity" evidence="2">
    <location>
        <begin position="550"/>
        <end position="580"/>
    </location>
</feature>
<gene>
    <name evidence="3" type="ORF">GQX73_g8216</name>
</gene>
<feature type="compositionally biased region" description="Low complexity" evidence="2">
    <location>
        <begin position="12"/>
        <end position="25"/>
    </location>
</feature>
<dbReference type="EMBL" id="WUBL01000118">
    <property type="protein sequence ID" value="KAF2965332.1"/>
    <property type="molecule type" value="Genomic_DNA"/>
</dbReference>
<dbReference type="InParanoid" id="A0A7C8MI90"/>
<feature type="compositionally biased region" description="Basic and acidic residues" evidence="2">
    <location>
        <begin position="679"/>
        <end position="688"/>
    </location>
</feature>
<evidence type="ECO:0000313" key="4">
    <source>
        <dbReference type="Proteomes" id="UP000481858"/>
    </source>
</evidence>
<feature type="coiled-coil region" evidence="1">
    <location>
        <begin position="105"/>
        <end position="136"/>
    </location>
</feature>
<reference evidence="3 4" key="1">
    <citation type="submission" date="2019-12" db="EMBL/GenBank/DDBJ databases">
        <title>Draft genome sequence of the ascomycete Xylaria multiplex DSM 110363.</title>
        <authorList>
            <person name="Buettner E."/>
            <person name="Kellner H."/>
        </authorList>
    </citation>
    <scope>NUCLEOTIDE SEQUENCE [LARGE SCALE GENOMIC DNA]</scope>
    <source>
        <strain evidence="3 4">DSM 110363</strain>
    </source>
</reference>
<feature type="compositionally biased region" description="Acidic residues" evidence="2">
    <location>
        <begin position="36"/>
        <end position="58"/>
    </location>
</feature>
<dbReference type="AlphaFoldDB" id="A0A7C8MI90"/>
<dbReference type="Proteomes" id="UP000481858">
    <property type="component" value="Unassembled WGS sequence"/>
</dbReference>